<proteinExistence type="predicted"/>
<evidence type="ECO:0000259" key="2">
    <source>
        <dbReference type="PROSITE" id="PS50263"/>
    </source>
</evidence>
<dbReference type="Gene3D" id="3.60.110.10">
    <property type="entry name" value="Carbon-nitrogen hydrolase"/>
    <property type="match status" value="2"/>
</dbReference>
<feature type="domain" description="CN hydrolase" evidence="2">
    <location>
        <begin position="1"/>
        <end position="240"/>
    </location>
</feature>
<evidence type="ECO:0000256" key="1">
    <source>
        <dbReference type="ARBA" id="ARBA00022801"/>
    </source>
</evidence>
<keyword evidence="1" id="KW-0378">Hydrolase</keyword>
<dbReference type="PROSITE" id="PS50263">
    <property type="entry name" value="CN_HYDROLASE"/>
    <property type="match status" value="1"/>
</dbReference>
<gene>
    <name evidence="3" type="ORF">DPCES_4063</name>
</gene>
<dbReference type="InterPro" id="IPR036526">
    <property type="entry name" value="C-N_Hydrolase_sf"/>
</dbReference>
<keyword evidence="3" id="KW-0808">Transferase</keyword>
<dbReference type="InterPro" id="IPR003010">
    <property type="entry name" value="C-N_Hydrolase"/>
</dbReference>
<dbReference type="CDD" id="cd07197">
    <property type="entry name" value="nitrilase"/>
    <property type="match status" value="2"/>
</dbReference>
<dbReference type="PATRIC" id="fig|49338.4.peg.4370"/>
<dbReference type="GO" id="GO:0016811">
    <property type="term" value="F:hydrolase activity, acting on carbon-nitrogen (but not peptide) bonds, in linear amides"/>
    <property type="evidence" value="ECO:0007669"/>
    <property type="project" value="TreeGrafter"/>
</dbReference>
<reference evidence="3" key="1">
    <citation type="submission" date="2014-07" db="EMBL/GenBank/DDBJ databases">
        <authorList>
            <person name="Hornung V.Bastian."/>
        </authorList>
    </citation>
    <scope>NUCLEOTIDE SEQUENCE</scope>
    <source>
        <strain evidence="3">PCE-S</strain>
    </source>
</reference>
<dbReference type="AlphaFoldDB" id="A0A098B534"/>
<dbReference type="EMBL" id="LK996017">
    <property type="protein sequence ID" value="CDX03949.1"/>
    <property type="molecule type" value="Genomic_DNA"/>
</dbReference>
<organism evidence="3">
    <name type="scientific">Desulfitobacterium hafniense</name>
    <name type="common">Desulfitobacterium frappieri</name>
    <dbReference type="NCBI Taxonomy" id="49338"/>
    <lineage>
        <taxon>Bacteria</taxon>
        <taxon>Bacillati</taxon>
        <taxon>Bacillota</taxon>
        <taxon>Clostridia</taxon>
        <taxon>Eubacteriales</taxon>
        <taxon>Desulfitobacteriaceae</taxon>
        <taxon>Desulfitobacterium</taxon>
    </lineage>
</organism>
<dbReference type="PANTHER" id="PTHR43674">
    <property type="entry name" value="NITRILASE C965.09-RELATED"/>
    <property type="match status" value="1"/>
</dbReference>
<dbReference type="InterPro" id="IPR050345">
    <property type="entry name" value="Aliph_Amidase/BUP"/>
</dbReference>
<dbReference type="SUPFAM" id="SSF56317">
    <property type="entry name" value="Carbon-nitrogen hydrolase"/>
    <property type="match status" value="2"/>
</dbReference>
<protein>
    <submittedName>
        <fullName evidence="3">Nitrilase/cyanide hydratase and apolipoprotein N-acyltransferase</fullName>
    </submittedName>
</protein>
<dbReference type="PANTHER" id="PTHR43674:SF2">
    <property type="entry name" value="BETA-UREIDOPROPIONASE"/>
    <property type="match status" value="1"/>
</dbReference>
<dbReference type="RefSeq" id="WP_208926279.1">
    <property type="nucleotide sequence ID" value="NZ_LK996017.1"/>
</dbReference>
<evidence type="ECO:0000313" key="3">
    <source>
        <dbReference type="EMBL" id="CDX03949.1"/>
    </source>
</evidence>
<keyword evidence="3" id="KW-0012">Acyltransferase</keyword>
<accession>A0A098B534</accession>
<dbReference type="GO" id="GO:0016746">
    <property type="term" value="F:acyltransferase activity"/>
    <property type="evidence" value="ECO:0007669"/>
    <property type="project" value="UniProtKB-KW"/>
</dbReference>
<keyword evidence="3" id="KW-0449">Lipoprotein</keyword>
<sequence length="523" mass="57731">MRLACLQVEAQAWQDSHQAWAEIRKSILEASQHHDLLIVPESVYPAYFLAPLDKPEYEEAVEKVLAEIKEICQTTHTYIAFGYADKNENLASLFNPQGEEIARKSKSNLWHFDRRWFKPGAEVVTADTEFGKVGLIICADARLPELVRSVALEKVKLIIDLANLTASGPELEKLSNAQIDYMLATRARENKVWLAVSDKWGVEADTVTYAGRSAVYSPEGTCVAQAPSHQNGIVSVEIPTDAQGEIQCAAHEELPPRCPDLYGILTTETAKLPMYRYLTEPVIPEDLTPFVTVSSSLTDGGLEDARMTHIKRLLELEPNLIVLPTVRGEEKVAPYQGLLADNQFIVMTDSTDGQTKSRLISNKGVLAGYRTKDSVPQQDVANPENQFPVVKDLPMGRIGFLHEQEMLLPEAARCLMLKGADAVLWQHGMSLAKAVPLARTRAAENRIFIIAVYSGVLGNSADGASFIVDPSGSIIASTLLNKPLHATGAYCNFCNARLKSVVPGTHLVYDRKPSHYERLVKND</sequence>
<dbReference type="Pfam" id="PF00795">
    <property type="entry name" value="CN_hydrolase"/>
    <property type="match status" value="2"/>
</dbReference>
<name>A0A098B534_DESHA</name>